<name>A0A1I7XGK1_HETBA</name>
<protein>
    <submittedName>
        <fullName evidence="2">Alpha-galactosidase</fullName>
    </submittedName>
</protein>
<keyword evidence="1" id="KW-1185">Reference proteome</keyword>
<sequence length="79" mass="8614">MKEQSPDDCMRWGKLASSESGYHINSPKTALATNSADHFELWLGSSPARGVFIRLGTFGLPFILVDVELSSRAVLSRCG</sequence>
<dbReference type="Proteomes" id="UP000095283">
    <property type="component" value="Unplaced"/>
</dbReference>
<evidence type="ECO:0000313" key="1">
    <source>
        <dbReference type="Proteomes" id="UP000095283"/>
    </source>
</evidence>
<evidence type="ECO:0000313" key="2">
    <source>
        <dbReference type="WBParaSite" id="Hba_16453"/>
    </source>
</evidence>
<accession>A0A1I7XGK1</accession>
<dbReference type="WBParaSite" id="Hba_16453">
    <property type="protein sequence ID" value="Hba_16453"/>
    <property type="gene ID" value="Hba_16453"/>
</dbReference>
<dbReference type="AlphaFoldDB" id="A0A1I7XGK1"/>
<reference evidence="2" key="1">
    <citation type="submission" date="2016-11" db="UniProtKB">
        <authorList>
            <consortium name="WormBaseParasite"/>
        </authorList>
    </citation>
    <scope>IDENTIFICATION</scope>
</reference>
<organism evidence="1 2">
    <name type="scientific">Heterorhabditis bacteriophora</name>
    <name type="common">Entomopathogenic nematode worm</name>
    <dbReference type="NCBI Taxonomy" id="37862"/>
    <lineage>
        <taxon>Eukaryota</taxon>
        <taxon>Metazoa</taxon>
        <taxon>Ecdysozoa</taxon>
        <taxon>Nematoda</taxon>
        <taxon>Chromadorea</taxon>
        <taxon>Rhabditida</taxon>
        <taxon>Rhabditina</taxon>
        <taxon>Rhabditomorpha</taxon>
        <taxon>Strongyloidea</taxon>
        <taxon>Heterorhabditidae</taxon>
        <taxon>Heterorhabditis</taxon>
    </lineage>
</organism>
<proteinExistence type="predicted"/>